<dbReference type="PANTHER" id="PTHR23162:SF10">
    <property type="entry name" value="FI13205P"/>
    <property type="match status" value="1"/>
</dbReference>
<evidence type="ECO:0000256" key="1">
    <source>
        <dbReference type="ARBA" id="ARBA00004300"/>
    </source>
</evidence>
<evidence type="ECO:0000256" key="3">
    <source>
        <dbReference type="ARBA" id="ARBA00022490"/>
    </source>
</evidence>
<keyword evidence="5" id="KW-0206">Cytoskeleton</keyword>
<feature type="coiled-coil region" evidence="6">
    <location>
        <begin position="322"/>
        <end position="576"/>
    </location>
</feature>
<dbReference type="InterPro" id="IPR026099">
    <property type="entry name" value="Odf2-rel"/>
</dbReference>
<keyword evidence="3" id="KW-0963">Cytoplasm</keyword>
<protein>
    <submittedName>
        <fullName evidence="7">Putative myosin motor</fullName>
    </submittedName>
</protein>
<name>A0A1Q3FT18_CULTA</name>
<comment type="similarity">
    <text evidence="2">Belongs to the ODF2 family.</text>
</comment>
<reference evidence="7" key="1">
    <citation type="submission" date="2017-01" db="EMBL/GenBank/DDBJ databases">
        <title>A deep insight into the sialotranscriptome of adult male and female Cluex tarsalis mosquitoes.</title>
        <authorList>
            <person name="Ribeiro J.M."/>
            <person name="Moreira F."/>
            <person name="Bernard K.A."/>
            <person name="Calvo E."/>
        </authorList>
    </citation>
    <scope>NUCLEOTIDE SEQUENCE</scope>
    <source>
        <strain evidence="7">Kern County</strain>
        <tissue evidence="7">Salivary glands</tissue>
    </source>
</reference>
<organism evidence="7">
    <name type="scientific">Culex tarsalis</name>
    <name type="common">Encephalitis mosquito</name>
    <dbReference type="NCBI Taxonomy" id="7177"/>
    <lineage>
        <taxon>Eukaryota</taxon>
        <taxon>Metazoa</taxon>
        <taxon>Ecdysozoa</taxon>
        <taxon>Arthropoda</taxon>
        <taxon>Hexapoda</taxon>
        <taxon>Insecta</taxon>
        <taxon>Pterygota</taxon>
        <taxon>Neoptera</taxon>
        <taxon>Endopterygota</taxon>
        <taxon>Diptera</taxon>
        <taxon>Nematocera</taxon>
        <taxon>Culicoidea</taxon>
        <taxon>Culicidae</taxon>
        <taxon>Culicinae</taxon>
        <taxon>Culicini</taxon>
        <taxon>Culex</taxon>
        <taxon>Culex</taxon>
    </lineage>
</organism>
<evidence type="ECO:0000256" key="6">
    <source>
        <dbReference type="SAM" id="Coils"/>
    </source>
</evidence>
<dbReference type="AlphaFoldDB" id="A0A1Q3FT18"/>
<dbReference type="GO" id="GO:0005813">
    <property type="term" value="C:centrosome"/>
    <property type="evidence" value="ECO:0007669"/>
    <property type="project" value="UniProtKB-SubCell"/>
</dbReference>
<dbReference type="GO" id="GO:1902017">
    <property type="term" value="P:regulation of cilium assembly"/>
    <property type="evidence" value="ECO:0007669"/>
    <property type="project" value="TreeGrafter"/>
</dbReference>
<evidence type="ECO:0000256" key="2">
    <source>
        <dbReference type="ARBA" id="ARBA00009316"/>
    </source>
</evidence>
<evidence type="ECO:0000256" key="5">
    <source>
        <dbReference type="ARBA" id="ARBA00023212"/>
    </source>
</evidence>
<keyword evidence="4 6" id="KW-0175">Coiled coil</keyword>
<evidence type="ECO:0000313" key="7">
    <source>
        <dbReference type="EMBL" id="JAV30751.1"/>
    </source>
</evidence>
<feature type="coiled-coil region" evidence="6">
    <location>
        <begin position="97"/>
        <end position="124"/>
    </location>
</feature>
<evidence type="ECO:0000256" key="4">
    <source>
        <dbReference type="ARBA" id="ARBA00023054"/>
    </source>
</evidence>
<dbReference type="EMBL" id="GFDL01004294">
    <property type="protein sequence ID" value="JAV30751.1"/>
    <property type="molecule type" value="Transcribed_RNA"/>
</dbReference>
<accession>A0A1Q3FT18</accession>
<dbReference type="PANTHER" id="PTHR23162">
    <property type="entry name" value="OUTER DENSE FIBER OF SPERM TAILS 2"/>
    <property type="match status" value="1"/>
</dbReference>
<comment type="subcellular location">
    <subcellularLocation>
        <location evidence="1">Cytoplasm</location>
        <location evidence="1">Cytoskeleton</location>
        <location evidence="1">Microtubule organizing center</location>
        <location evidence="1">Centrosome</location>
    </subcellularLocation>
</comment>
<proteinExistence type="inferred from homology"/>
<sequence>MDSPNSRSVSVEGVIMGLMDSLIKLVPEKAATAGEGGEGAAEEGVVTPAAGKTTTNRRLLKMRQQVAKQNKFIQDTKKQIRVLSELSPKSVSDREELAFLKSRLDKENELLKNLLKTLIEEQKKDSSQPWEPVRLCSGPAEDVCRNPWMLGTEQGKLEQRFSFDSTLSSLTSQVDMTAAAKDISDRLEKELMNRDRVIAILQSRVEALTADVMKVQRDNSAILDKTPRPATRYCETDMVSRLQFYKENNDALERNLQKMCAALGAIRSELGTNITAEPIGCSTFLLSATEPSTQGGRLSMTIPSKNGQHSTTMGSKTEDEQYVTLLKELAKKSDECKRLTDRLAKSCNCQKETPEMVELEALKSRCSELLNEQQEFKLLIREQGDQLDEYRNKFLAAQQKVEEQNIEMAKRDLTNQRVEEQINEEVARIKAKFQEKMRKLAPFPRLLEAEEKKVKELKKSNEKLLEELKKSVKETKALEIRLQSAHASQNTELEKAHNLMKVEMEQLRDEMKKETKKYEQVKEQLTASQKEVENVRAETAKIIARTKDRAQEDRAAAQAQKNALELELAKSRANAAVTIGNREAALREMQGQIGVLSSSFNDAQMQIQSLRHQLTCLQDERYGSGSRA</sequence>